<comment type="caution">
    <text evidence="2">The sequence shown here is derived from an EMBL/GenBank/DDBJ whole genome shotgun (WGS) entry which is preliminary data.</text>
</comment>
<proteinExistence type="predicted"/>
<gene>
    <name evidence="2" type="ORF">EI74_0596</name>
</gene>
<protein>
    <submittedName>
        <fullName evidence="2">Smr domain-containing protein</fullName>
    </submittedName>
</protein>
<name>A0A4R6ICT2_9MOLU</name>
<organism evidence="2 3">
    <name type="scientific">Mycoplasma testudineum</name>
    <dbReference type="NCBI Taxonomy" id="244584"/>
    <lineage>
        <taxon>Bacteria</taxon>
        <taxon>Bacillati</taxon>
        <taxon>Mycoplasmatota</taxon>
        <taxon>Mollicutes</taxon>
        <taxon>Mycoplasmataceae</taxon>
        <taxon>Mycoplasma</taxon>
    </lineage>
</organism>
<dbReference type="Proteomes" id="UP000295518">
    <property type="component" value="Unassembled WGS sequence"/>
</dbReference>
<accession>A0A4R6ICT2</accession>
<sequence>MYLDLHGFSENQAAARITSILYQFFNSHYDQLQIITGKGSGVLFTFVYDYLSKEDIEFSVWSDSSGFTVYNY</sequence>
<evidence type="ECO:0000313" key="3">
    <source>
        <dbReference type="Proteomes" id="UP000295518"/>
    </source>
</evidence>
<dbReference type="RefSeq" id="WP_094254754.1">
    <property type="nucleotide sequence ID" value="NZ_NNCE01000005.1"/>
</dbReference>
<dbReference type="OrthoDB" id="398861at2"/>
<dbReference type="AlphaFoldDB" id="A0A4R6ICT2"/>
<reference evidence="2 3" key="1">
    <citation type="submission" date="2019-03" db="EMBL/GenBank/DDBJ databases">
        <title>Genomic Encyclopedia of Archaeal and Bacterial Type Strains, Phase II (KMG-II): from individual species to whole genera.</title>
        <authorList>
            <person name="Goeker M."/>
        </authorList>
    </citation>
    <scope>NUCLEOTIDE SEQUENCE [LARGE SCALE GENOMIC DNA]</scope>
    <source>
        <strain evidence="2 3">ATCC 700618</strain>
    </source>
</reference>
<feature type="domain" description="Smr" evidence="1">
    <location>
        <begin position="3"/>
        <end position="55"/>
    </location>
</feature>
<dbReference type="Pfam" id="PF01713">
    <property type="entry name" value="Smr"/>
    <property type="match status" value="1"/>
</dbReference>
<dbReference type="InterPro" id="IPR002625">
    <property type="entry name" value="Smr_dom"/>
</dbReference>
<dbReference type="Gene3D" id="3.30.1370.110">
    <property type="match status" value="1"/>
</dbReference>
<evidence type="ECO:0000313" key="2">
    <source>
        <dbReference type="EMBL" id="TDO19792.1"/>
    </source>
</evidence>
<dbReference type="SUPFAM" id="SSF160443">
    <property type="entry name" value="SMR domain-like"/>
    <property type="match status" value="1"/>
</dbReference>
<dbReference type="InterPro" id="IPR036063">
    <property type="entry name" value="Smr_dom_sf"/>
</dbReference>
<dbReference type="EMBL" id="SNWN01000013">
    <property type="protein sequence ID" value="TDO19792.1"/>
    <property type="molecule type" value="Genomic_DNA"/>
</dbReference>
<evidence type="ECO:0000259" key="1">
    <source>
        <dbReference type="Pfam" id="PF01713"/>
    </source>
</evidence>
<keyword evidence="3" id="KW-1185">Reference proteome</keyword>